<protein>
    <submittedName>
        <fullName evidence="3">Heme-binding domain-containing protein</fullName>
    </submittedName>
</protein>
<evidence type="ECO:0000313" key="4">
    <source>
        <dbReference type="Proteomes" id="UP000552241"/>
    </source>
</evidence>
<accession>A0A838ZJQ7</accession>
<sequence length="158" mass="18435">MNLKIKKSNVSKKIFLGILVIFLLIQFYRPEKNISTEPSANEIELHYNVPENVQTILQTSCYDCHSNNTKYPWYNNVQPIAFWLNSHVIDGKKHLNFDEFNAYTLDRKRKKLKEIGETLEENEMPLPSYTIIHGDAKLSDTDKKMLIDWTNSLSDGLK</sequence>
<keyword evidence="1" id="KW-1133">Transmembrane helix</keyword>
<dbReference type="Proteomes" id="UP000552241">
    <property type="component" value="Unassembled WGS sequence"/>
</dbReference>
<organism evidence="3 4">
    <name type="scientific">Moheibacter lacus</name>
    <dbReference type="NCBI Taxonomy" id="2745851"/>
    <lineage>
        <taxon>Bacteria</taxon>
        <taxon>Pseudomonadati</taxon>
        <taxon>Bacteroidota</taxon>
        <taxon>Flavobacteriia</taxon>
        <taxon>Flavobacteriales</taxon>
        <taxon>Weeksellaceae</taxon>
        <taxon>Moheibacter</taxon>
    </lineage>
</organism>
<dbReference type="InterPro" id="IPR025992">
    <property type="entry name" value="Haem-bd"/>
</dbReference>
<evidence type="ECO:0000313" key="3">
    <source>
        <dbReference type="EMBL" id="MBA5628594.1"/>
    </source>
</evidence>
<dbReference type="EMBL" id="JACDZE010000001">
    <property type="protein sequence ID" value="MBA5628594.1"/>
    <property type="molecule type" value="Genomic_DNA"/>
</dbReference>
<name>A0A838ZJQ7_9FLAO</name>
<comment type="caution">
    <text evidence="3">The sequence shown here is derived from an EMBL/GenBank/DDBJ whole genome shotgun (WGS) entry which is preliminary data.</text>
</comment>
<dbReference type="RefSeq" id="WP_182042186.1">
    <property type="nucleotide sequence ID" value="NZ_JACDZE010000001.1"/>
</dbReference>
<keyword evidence="1" id="KW-0812">Transmembrane</keyword>
<reference evidence="3 4" key="1">
    <citation type="submission" date="2020-07" db="EMBL/GenBank/DDBJ databases">
        <title>Moheibacter lacus sp. nov., a member of the family Flavobacteriaceae isolated from freshwater lake sediment.</title>
        <authorList>
            <person name="Liu Y."/>
        </authorList>
    </citation>
    <scope>NUCLEOTIDE SEQUENCE [LARGE SCALE GENOMIC DNA]</scope>
    <source>
        <strain evidence="3 4">BDHS18</strain>
    </source>
</reference>
<gene>
    <name evidence="3" type="ORF">HU137_02275</name>
</gene>
<keyword evidence="4" id="KW-1185">Reference proteome</keyword>
<dbReference type="Pfam" id="PF14376">
    <property type="entry name" value="Haem_bd"/>
    <property type="match status" value="1"/>
</dbReference>
<feature type="domain" description="Haem-binding" evidence="2">
    <location>
        <begin position="19"/>
        <end position="154"/>
    </location>
</feature>
<dbReference type="AlphaFoldDB" id="A0A838ZJQ7"/>
<dbReference type="SMART" id="SM01235">
    <property type="entry name" value="Haem_bd"/>
    <property type="match status" value="1"/>
</dbReference>
<proteinExistence type="predicted"/>
<evidence type="ECO:0000259" key="2">
    <source>
        <dbReference type="SMART" id="SM01235"/>
    </source>
</evidence>
<keyword evidence="1" id="KW-0472">Membrane</keyword>
<evidence type="ECO:0000256" key="1">
    <source>
        <dbReference type="SAM" id="Phobius"/>
    </source>
</evidence>
<feature type="transmembrane region" description="Helical" evidence="1">
    <location>
        <begin position="12"/>
        <end position="28"/>
    </location>
</feature>